<evidence type="ECO:0000313" key="2">
    <source>
        <dbReference type="Proteomes" id="UP001454036"/>
    </source>
</evidence>
<reference evidence="1 2" key="1">
    <citation type="submission" date="2024-01" db="EMBL/GenBank/DDBJ databases">
        <title>The complete chloroplast genome sequence of Lithospermum erythrorhizon: insights into the phylogenetic relationship among Boraginaceae species and the maternal lineages of purple gromwells.</title>
        <authorList>
            <person name="Okada T."/>
            <person name="Watanabe K."/>
        </authorList>
    </citation>
    <scope>NUCLEOTIDE SEQUENCE [LARGE SCALE GENOMIC DNA]</scope>
</reference>
<protein>
    <submittedName>
        <fullName evidence="1">Uncharacterized protein</fullName>
    </submittedName>
</protein>
<accession>A0AAV3QBI3</accession>
<dbReference type="AlphaFoldDB" id="A0AAV3QBI3"/>
<evidence type="ECO:0000313" key="1">
    <source>
        <dbReference type="EMBL" id="GAA0160860.1"/>
    </source>
</evidence>
<sequence length="102" mass="11799">MAGMNKSLVGEKRRPIDDEVYIEIDGEIWDPTSKKKQRIPEPFEVGPLNWDLLEIEDDGYWSSREEMEEDLDLLSVDQSDGVQLERMNNGLYNLPQLGGHYT</sequence>
<gene>
    <name evidence="1" type="ORF">LIER_17316</name>
</gene>
<proteinExistence type="predicted"/>
<dbReference type="Proteomes" id="UP001454036">
    <property type="component" value="Unassembled WGS sequence"/>
</dbReference>
<name>A0AAV3QBI3_LITER</name>
<keyword evidence="2" id="KW-1185">Reference proteome</keyword>
<dbReference type="EMBL" id="BAABME010004012">
    <property type="protein sequence ID" value="GAA0160860.1"/>
    <property type="molecule type" value="Genomic_DNA"/>
</dbReference>
<comment type="caution">
    <text evidence="1">The sequence shown here is derived from an EMBL/GenBank/DDBJ whole genome shotgun (WGS) entry which is preliminary data.</text>
</comment>
<organism evidence="1 2">
    <name type="scientific">Lithospermum erythrorhizon</name>
    <name type="common">Purple gromwell</name>
    <name type="synonym">Lithospermum officinale var. erythrorhizon</name>
    <dbReference type="NCBI Taxonomy" id="34254"/>
    <lineage>
        <taxon>Eukaryota</taxon>
        <taxon>Viridiplantae</taxon>
        <taxon>Streptophyta</taxon>
        <taxon>Embryophyta</taxon>
        <taxon>Tracheophyta</taxon>
        <taxon>Spermatophyta</taxon>
        <taxon>Magnoliopsida</taxon>
        <taxon>eudicotyledons</taxon>
        <taxon>Gunneridae</taxon>
        <taxon>Pentapetalae</taxon>
        <taxon>asterids</taxon>
        <taxon>lamiids</taxon>
        <taxon>Boraginales</taxon>
        <taxon>Boraginaceae</taxon>
        <taxon>Boraginoideae</taxon>
        <taxon>Lithospermeae</taxon>
        <taxon>Lithospermum</taxon>
    </lineage>
</organism>